<gene>
    <name evidence="2" type="ORF">FG051_02485</name>
</gene>
<protein>
    <submittedName>
        <fullName evidence="2">Phage tail family protein</fullName>
    </submittedName>
</protein>
<dbReference type="Gene3D" id="2.40.30.200">
    <property type="match status" value="1"/>
</dbReference>
<evidence type="ECO:0000259" key="1">
    <source>
        <dbReference type="Pfam" id="PF05709"/>
    </source>
</evidence>
<dbReference type="AlphaFoldDB" id="A0A5B7SWJ7"/>
<evidence type="ECO:0000313" key="3">
    <source>
        <dbReference type="Proteomes" id="UP000310673"/>
    </source>
</evidence>
<name>A0A5B7SWJ7_9LACO</name>
<dbReference type="KEGG" id="lft:FG051_02485"/>
<dbReference type="STRING" id="1423818.FC88_GL000208"/>
<reference evidence="2 3" key="1">
    <citation type="submission" date="2019-05" db="EMBL/GenBank/DDBJ databases">
        <title>Genome Sequence of Lactobacillus futsaii Y97, a Potential Probiotic Strain Isolated from the Futsai of Taiwan.</title>
        <authorList>
            <person name="Du X."/>
        </authorList>
    </citation>
    <scope>NUCLEOTIDE SEQUENCE [LARGE SCALE GENOMIC DNA]</scope>
    <source>
        <strain evidence="2 3">Y97</strain>
    </source>
</reference>
<dbReference type="EMBL" id="CP040736">
    <property type="protein sequence ID" value="QCX24037.1"/>
    <property type="molecule type" value="Genomic_DNA"/>
</dbReference>
<dbReference type="Proteomes" id="UP000310673">
    <property type="component" value="Chromosome"/>
</dbReference>
<evidence type="ECO:0000313" key="2">
    <source>
        <dbReference type="EMBL" id="QCX24037.1"/>
    </source>
</evidence>
<feature type="domain" description="Siphovirus-type tail component RIFT-related" evidence="1">
    <location>
        <begin position="52"/>
        <end position="144"/>
    </location>
</feature>
<sequence length="292" mass="33054">MSNGVIVLAILTNGKFRVNTLLLKPNNEDEFAIQDYRGLHFLDLKISSPQTKTTLISNTGVDGQQQQGPILYDSRTATANFFLETSDEIDFEAKCHELYNKFFHRKLVRVRQSNDIARCFYGIAKPFDITAIGYLDKTFSVEFDIPSAYLYSVARSSDFPIDTKKEPHVLSNNLNLPFEDLNYTQHEGSFKIFNPSDFDIQPYEQNHELNIIFEGNGSPVLTNSDTGDIFQFNGSLINTDKLILKGVHPFLNGNACEINTNHGSINLQKGWNNFSLTGFTGTVTFDFPFIYL</sequence>
<dbReference type="Pfam" id="PF05709">
    <property type="entry name" value="Sipho_tail"/>
    <property type="match status" value="1"/>
</dbReference>
<accession>A0A5B7SWJ7</accession>
<dbReference type="InterPro" id="IPR008841">
    <property type="entry name" value="Siphovirus-type_tail_N"/>
</dbReference>
<proteinExistence type="predicted"/>
<organism evidence="2 3">
    <name type="scientific">Companilactobacillus futsaii</name>
    <dbReference type="NCBI Taxonomy" id="938155"/>
    <lineage>
        <taxon>Bacteria</taxon>
        <taxon>Bacillati</taxon>
        <taxon>Bacillota</taxon>
        <taxon>Bacilli</taxon>
        <taxon>Lactobacillales</taxon>
        <taxon>Lactobacillaceae</taxon>
        <taxon>Companilactobacillus</taxon>
    </lineage>
</organism>